<accession>A0A2L2T7N9</accession>
<dbReference type="PANTHER" id="PTHR24148">
    <property type="entry name" value="ANKYRIN REPEAT DOMAIN-CONTAINING PROTEIN 39 HOMOLOG-RELATED"/>
    <property type="match status" value="1"/>
</dbReference>
<dbReference type="OrthoDB" id="2157530at2759"/>
<proteinExistence type="predicted"/>
<keyword evidence="3" id="KW-1185">Reference proteome</keyword>
<dbReference type="PANTHER" id="PTHR24148:SF64">
    <property type="entry name" value="HETEROKARYON INCOMPATIBILITY DOMAIN-CONTAINING PROTEIN"/>
    <property type="match status" value="1"/>
</dbReference>
<dbReference type="InterPro" id="IPR052895">
    <property type="entry name" value="HetReg/Transcr_Mod"/>
</dbReference>
<dbReference type="Pfam" id="PF06985">
    <property type="entry name" value="HET"/>
    <property type="match status" value="1"/>
</dbReference>
<dbReference type="RefSeq" id="XP_025583897.1">
    <property type="nucleotide sequence ID" value="XM_025732941.2"/>
</dbReference>
<sequence length="604" mass="68844">MGDLGVNDDLESQWSDDCLWPRRLLHVASMTSYPWSPGNKYGSYEEPYYNAISYTWGRFRYKDHQPEYATTRPLDVKGVTWPLPRVYPTHFTAEEMTKLIKAATCPDEEEYAVEFIWLDVVCIDQTKPHTQEYYSEVGRQGRIFQGASEVVVWLTTIDSEQMIKWWRKMSRIKAPLKPVLVGSDDDYDVNGWLRTVLAEFQNLRKDPWFTSLWTLQEAFLSPYSVIFLRDGQSFFNCVDDVSSGGYLSHLITVCQKMYSFLDQFKRSVSRKAAFDQTLFDAVKNEIEAFGFLEGFSEGTSVLRSLELGFDTNSSWMGNPLMLLQASHRRSCYEQTDRVRGIMQVFGLQLGESAPDAIPGKTYSLSELKDQLASELLRLYPISSQLCIQDRSCPPREAWRVNSSMTMMRFSELLWRQMIKPDGTSVDEQDLVAESNGAILEAVEFENALMAGFEGSFTSMSTFFNVMEKCIGSDTVEVELEHRYNDAIEATFSEDYLTRTQKLSWLASQPESCNMGILFLALVGPPPDAPKLENVWCRWCIGLVLCQEPGRQDVFEKVGVVTWDLEAIEQVGKDRRPQAVGGVPDAFKYVVVEGPGWTSLSGYFG</sequence>
<protein>
    <recommendedName>
        <fullName evidence="1">Heterokaryon incompatibility domain-containing protein</fullName>
    </recommendedName>
</protein>
<dbReference type="AlphaFoldDB" id="A0A2L2T7N9"/>
<evidence type="ECO:0000313" key="3">
    <source>
        <dbReference type="Proteomes" id="UP000245910"/>
    </source>
</evidence>
<feature type="domain" description="Heterokaryon incompatibility" evidence="1">
    <location>
        <begin position="49"/>
        <end position="217"/>
    </location>
</feature>
<dbReference type="KEGG" id="fvn:FVRRES_04613"/>
<dbReference type="STRING" id="56646.A0A2L2T7N9"/>
<reference evidence="3" key="1">
    <citation type="submission" date="2014-10" db="EMBL/GenBank/DDBJ databases">
        <authorList>
            <person name="King R."/>
        </authorList>
    </citation>
    <scope>NUCLEOTIDE SEQUENCE [LARGE SCALE GENOMIC DNA]</scope>
    <source>
        <strain evidence="3">A3/5</strain>
    </source>
</reference>
<evidence type="ECO:0000259" key="1">
    <source>
        <dbReference type="Pfam" id="PF06985"/>
    </source>
</evidence>
<dbReference type="GeneID" id="37256252"/>
<name>A0A2L2T7N9_9HYPO</name>
<organism evidence="2 3">
    <name type="scientific">Fusarium venenatum</name>
    <dbReference type="NCBI Taxonomy" id="56646"/>
    <lineage>
        <taxon>Eukaryota</taxon>
        <taxon>Fungi</taxon>
        <taxon>Dikarya</taxon>
        <taxon>Ascomycota</taxon>
        <taxon>Pezizomycotina</taxon>
        <taxon>Sordariomycetes</taxon>
        <taxon>Hypocreomycetidae</taxon>
        <taxon>Hypocreales</taxon>
        <taxon>Nectriaceae</taxon>
        <taxon>Fusarium</taxon>
    </lineage>
</organism>
<dbReference type="InterPro" id="IPR010730">
    <property type="entry name" value="HET"/>
</dbReference>
<dbReference type="Proteomes" id="UP000245910">
    <property type="component" value="Chromosome II"/>
</dbReference>
<dbReference type="EMBL" id="LN649230">
    <property type="protein sequence ID" value="CEI60177.1"/>
    <property type="molecule type" value="Genomic_DNA"/>
</dbReference>
<evidence type="ECO:0000313" key="2">
    <source>
        <dbReference type="EMBL" id="CEI60177.1"/>
    </source>
</evidence>